<comment type="caution">
    <text evidence="2">The sequence shown here is derived from an EMBL/GenBank/DDBJ whole genome shotgun (WGS) entry which is preliminary data.</text>
</comment>
<sequence length="104" mass="11207">MTDSNLPIQNTIPTKSSLWIGGNIAAVIIFSSFILRFVASALFGSVLQQSAVASLVLVLVLLVLGGWLGVMYVQNKTRINSASIFSISLIAAGIPFLIYALFWF</sequence>
<dbReference type="EMBL" id="MHNN01000003">
    <property type="protein sequence ID" value="OGZ47253.1"/>
    <property type="molecule type" value="Genomic_DNA"/>
</dbReference>
<feature type="transmembrane region" description="Helical" evidence="1">
    <location>
        <begin position="20"/>
        <end position="39"/>
    </location>
</feature>
<name>A0A1G2GAN6_9BACT</name>
<proteinExistence type="predicted"/>
<dbReference type="STRING" id="1802117.A3J54_01460"/>
<reference evidence="2 3" key="1">
    <citation type="journal article" date="2016" name="Nat. Commun.">
        <title>Thousands of microbial genomes shed light on interconnected biogeochemical processes in an aquifer system.</title>
        <authorList>
            <person name="Anantharaman K."/>
            <person name="Brown C.T."/>
            <person name="Hug L.A."/>
            <person name="Sharon I."/>
            <person name="Castelle C.J."/>
            <person name="Probst A.J."/>
            <person name="Thomas B.C."/>
            <person name="Singh A."/>
            <person name="Wilkins M.J."/>
            <person name="Karaoz U."/>
            <person name="Brodie E.L."/>
            <person name="Williams K.H."/>
            <person name="Hubbard S.S."/>
            <person name="Banfield J.F."/>
        </authorList>
    </citation>
    <scope>NUCLEOTIDE SEQUENCE [LARGE SCALE GENOMIC DNA]</scope>
</reference>
<organism evidence="2 3">
    <name type="scientific">Candidatus Ryanbacteria bacterium RIFCSPHIGHO2_02_FULL_45_13b</name>
    <dbReference type="NCBI Taxonomy" id="1802117"/>
    <lineage>
        <taxon>Bacteria</taxon>
        <taxon>Candidatus Ryaniibacteriota</taxon>
    </lineage>
</organism>
<keyword evidence="1" id="KW-0812">Transmembrane</keyword>
<keyword evidence="1" id="KW-1133">Transmembrane helix</keyword>
<protein>
    <submittedName>
        <fullName evidence="2">Uncharacterized protein</fullName>
    </submittedName>
</protein>
<accession>A0A1G2GAN6</accession>
<evidence type="ECO:0000313" key="2">
    <source>
        <dbReference type="EMBL" id="OGZ47253.1"/>
    </source>
</evidence>
<dbReference type="Proteomes" id="UP000176576">
    <property type="component" value="Unassembled WGS sequence"/>
</dbReference>
<feature type="transmembrane region" description="Helical" evidence="1">
    <location>
        <begin position="79"/>
        <end position="102"/>
    </location>
</feature>
<keyword evidence="1" id="KW-0472">Membrane</keyword>
<feature type="transmembrane region" description="Helical" evidence="1">
    <location>
        <begin position="51"/>
        <end position="73"/>
    </location>
</feature>
<evidence type="ECO:0000256" key="1">
    <source>
        <dbReference type="SAM" id="Phobius"/>
    </source>
</evidence>
<gene>
    <name evidence="2" type="ORF">A3J54_01460</name>
</gene>
<evidence type="ECO:0000313" key="3">
    <source>
        <dbReference type="Proteomes" id="UP000176576"/>
    </source>
</evidence>
<dbReference type="AlphaFoldDB" id="A0A1G2GAN6"/>